<proteinExistence type="predicted"/>
<reference evidence="1 2" key="1">
    <citation type="journal article" date="2011" name="Int. J. Syst. Evol. Microbiol.">
        <title>Zhongshania antarctica gen. nov., sp. nov. and Zhongshania guokunii sp. nov., gammaproteobacteria respectively isolated from coastal attached (fast) ice and surface seawater of the Antarctic.</title>
        <authorList>
            <person name="Li H.J."/>
            <person name="Zhang X.Y."/>
            <person name="Chen C.X."/>
            <person name="Zhang Y.J."/>
            <person name="Gao Z.M."/>
            <person name="Yu Y."/>
            <person name="Chen X.L."/>
            <person name="Chen B."/>
            <person name="Zhang Y.Z."/>
        </authorList>
    </citation>
    <scope>NUCLEOTIDE SEQUENCE [LARGE SCALE GENOMIC DNA]</scope>
    <source>
        <strain evidence="1 2">15-R06ZXC-3</strain>
    </source>
</reference>
<dbReference type="EMBL" id="JBFRYC010000045">
    <property type="protein sequence ID" value="MEX1663813.1"/>
    <property type="molecule type" value="Genomic_DNA"/>
</dbReference>
<gene>
    <name evidence="1" type="ORF">AB4874_19835</name>
</gene>
<dbReference type="SUPFAM" id="SSF56925">
    <property type="entry name" value="OMPA-like"/>
    <property type="match status" value="1"/>
</dbReference>
<organism evidence="1 2">
    <name type="scientific">Thioclava arctica</name>
    <dbReference type="NCBI Taxonomy" id="3238301"/>
    <lineage>
        <taxon>Bacteria</taxon>
        <taxon>Pseudomonadati</taxon>
        <taxon>Pseudomonadota</taxon>
        <taxon>Alphaproteobacteria</taxon>
        <taxon>Rhodobacterales</taxon>
        <taxon>Paracoccaceae</taxon>
        <taxon>Thioclava</taxon>
    </lineage>
</organism>
<evidence type="ECO:0000313" key="2">
    <source>
        <dbReference type="Proteomes" id="UP001557465"/>
    </source>
</evidence>
<sequence length="223" mass="23473">GPYVRAEIGAGRTSLNDAYWLPPGYPADPRVNFDLESKNGGLAAIAFGYDWMNGFRGDISLIATSKTGLKGPWTSPTPGPHADITAGSVRTTALMANLFYSPLEQQGVNSRIQPFLVAGIGLAGNKVGQWTRTNAAAATPVRTFEGSTTFSPAFSVGVGVSMQLTNVGTHPVMLEASYRYYQFGKAQGGSASTSAGGTPVQPLTFNTSDQVLSLGIRIPLNRL</sequence>
<accession>A0ABV3TQC7</accession>
<comment type="caution">
    <text evidence="1">The sequence shown here is derived from an EMBL/GenBank/DDBJ whole genome shotgun (WGS) entry which is preliminary data.</text>
</comment>
<evidence type="ECO:0008006" key="3">
    <source>
        <dbReference type="Google" id="ProtNLM"/>
    </source>
</evidence>
<name>A0ABV3TQC7_9RHOB</name>
<keyword evidence="2" id="KW-1185">Reference proteome</keyword>
<dbReference type="Gene3D" id="2.40.160.20">
    <property type="match status" value="1"/>
</dbReference>
<dbReference type="Proteomes" id="UP001557465">
    <property type="component" value="Unassembled WGS sequence"/>
</dbReference>
<feature type="non-terminal residue" evidence="1">
    <location>
        <position position="1"/>
    </location>
</feature>
<dbReference type="InterPro" id="IPR011250">
    <property type="entry name" value="OMP/PagP_B-barrel"/>
</dbReference>
<dbReference type="RefSeq" id="WP_368393310.1">
    <property type="nucleotide sequence ID" value="NZ_JBFRYC010000045.1"/>
</dbReference>
<protein>
    <recommendedName>
        <fullName evidence="3">Outer membrane protein beta-barrel domain-containing protein</fullName>
    </recommendedName>
</protein>
<evidence type="ECO:0000313" key="1">
    <source>
        <dbReference type="EMBL" id="MEX1663813.1"/>
    </source>
</evidence>